<evidence type="ECO:0000259" key="4">
    <source>
        <dbReference type="PROSITE" id="PS50001"/>
    </source>
</evidence>
<dbReference type="PROSITE" id="PS50001">
    <property type="entry name" value="SH2"/>
    <property type="match status" value="1"/>
</dbReference>
<evidence type="ECO:0000256" key="1">
    <source>
        <dbReference type="ARBA" id="ARBA00022999"/>
    </source>
</evidence>
<dbReference type="Proteomes" id="UP000887458">
    <property type="component" value="Unassembled WGS sequence"/>
</dbReference>
<dbReference type="PRINTS" id="PR00678">
    <property type="entry name" value="PI3KINASEP85"/>
</dbReference>
<reference evidence="5 6" key="1">
    <citation type="journal article" date="2018" name="J. Allergy Clin. Immunol.">
        <title>High-quality assembly of Dermatophagoides pteronyssinus genome and transcriptome reveals a wide range of novel allergens.</title>
        <authorList>
            <person name="Liu X.Y."/>
            <person name="Yang K.Y."/>
            <person name="Wang M.Q."/>
            <person name="Kwok J.S."/>
            <person name="Zeng X."/>
            <person name="Yang Z."/>
            <person name="Xiao X.J."/>
            <person name="Lau C.P."/>
            <person name="Li Y."/>
            <person name="Huang Z.M."/>
            <person name="Ba J.G."/>
            <person name="Yim A.K."/>
            <person name="Ouyang C.Y."/>
            <person name="Ngai S.M."/>
            <person name="Chan T.F."/>
            <person name="Leung E.L."/>
            <person name="Liu L."/>
            <person name="Liu Z.G."/>
            <person name="Tsui S.K."/>
        </authorList>
    </citation>
    <scope>NUCLEOTIDE SEQUENCE [LARGE SCALE GENOMIC DNA]</scope>
    <source>
        <strain evidence="5">Derp</strain>
    </source>
</reference>
<dbReference type="EMBL" id="NJHN03000121">
    <property type="protein sequence ID" value="KAH9413454.1"/>
    <property type="molecule type" value="Genomic_DNA"/>
</dbReference>
<evidence type="ECO:0000313" key="6">
    <source>
        <dbReference type="Proteomes" id="UP000887458"/>
    </source>
</evidence>
<dbReference type="PANTHER" id="PTHR19969">
    <property type="entry name" value="SH2-SH3 ADAPTOR PROTEIN-RELATED"/>
    <property type="match status" value="1"/>
</dbReference>
<proteinExistence type="predicted"/>
<feature type="compositionally biased region" description="Polar residues" evidence="3">
    <location>
        <begin position="144"/>
        <end position="157"/>
    </location>
</feature>
<dbReference type="PANTHER" id="PTHR19969:SF5">
    <property type="entry name" value="CRK-LIKE PROTEIN"/>
    <property type="match status" value="1"/>
</dbReference>
<keyword evidence="6" id="KW-1185">Reference proteome</keyword>
<feature type="region of interest" description="Disordered" evidence="3">
    <location>
        <begin position="512"/>
        <end position="532"/>
    </location>
</feature>
<dbReference type="Gene3D" id="3.30.505.10">
    <property type="entry name" value="SH2 domain"/>
    <property type="match status" value="1"/>
</dbReference>
<comment type="caution">
    <text evidence="5">The sequence shown here is derived from an EMBL/GenBank/DDBJ whole genome shotgun (WGS) entry which is preliminary data.</text>
</comment>
<evidence type="ECO:0000256" key="2">
    <source>
        <dbReference type="PROSITE-ProRule" id="PRU00191"/>
    </source>
</evidence>
<dbReference type="InterPro" id="IPR036860">
    <property type="entry name" value="SH2_dom_sf"/>
</dbReference>
<gene>
    <name evidence="5" type="primary">PIK3R3_1</name>
    <name evidence="5" type="ORF">DERP_007930</name>
</gene>
<dbReference type="SUPFAM" id="SSF55550">
    <property type="entry name" value="SH2 domain"/>
    <property type="match status" value="1"/>
</dbReference>
<evidence type="ECO:0000313" key="5">
    <source>
        <dbReference type="EMBL" id="KAH9413454.1"/>
    </source>
</evidence>
<feature type="region of interest" description="Disordered" evidence="3">
    <location>
        <begin position="134"/>
        <end position="157"/>
    </location>
</feature>
<sequence length="1200" mass="138169">MGQTRSKLSSPTIKTSTLSTNSWRRLSDSDCLHLLSHPEYFDNQINKQQQSNNGRQILQRSGSTSIFFDTIDDYQSIQPFQSSLLPVKTITTKTQQQQNFTKNNSKKSDIIHGGQSLSSSYRNSMYPGSSFDNQHFCSEHDNNNRSMNGQNGELTESTTKQLENLNLSLDDILEQVNQTESTQSFHHHHHHHHCWSIINDGDNDGDTDSGQTLIAKHFDDSDNMVVDGGHHLNHHHQTTSLIDLNQSNISNDDNPDIKLPSAANISPPPLPPPLPPQSINRQISNGGVGIDNGRRIISSTTTNPIRCSGLDCMCERCLQNRFKLLNWLLPNCTRMNSERLLSGKSDGTFLVRKSEKFPGQYTLSFVCRRKVRHCLIMRSVYGFGLRWPYSFETLQQVIIHYSQHSLTEFNSKLNIRLRIMAINQQHLSSMNQLYHHDGDGHDELRCSTTMLLDPIINDEKWNISNQINSNNNVQQAPPTTKSKMLKKFPNFLTTNNDSGMFSSSSSSSSLSLNSFGNSNSNGRISQQEEDDFLELSSSQQSIVSIRKQSVFRIPGSLESINLDEEDQDSDSDFLEPPITSPSSSSLSSTSSDQIELSWTLSPLYEQNRPSSLNSLNSLDSDLQTSDSLPSFANETFIQSLQYPCWNDLCLYSNLNRLFNHNGDDSCSGMSKSSSLSLCSRFVNRFGNECIDICRFPLVLPVFQADLLERRKSFITWKQLILEADACLSIWELSALKNLYHRFDNQTQTIGVVLGKPIDWIQIDPNYHLRQICQQLKNHTAIKQDKHQVLKRWSSLEDLYFGKQNNQTGSNYKTDDSIDTIDCSRYNRLKQSNNRILSLSSTKLNNRTKKFRETKSNKSFRSNTTFNKLYSSIKSLNNRSEKYCNIVYRELSSLLQYSSAVHFALYVTKFHQEYFHHRLSVNFFNICTKLILPKQNTIVDDNNVIVDCLYDLLKFDDIVVDVIRDHMFCTKSINNNNNDNDRIRFLINLIESACLLRQIRNFHGLQLIIGAIQSPRLYFDHQYYWRLLQQTYPIHYRDYQCLSMFCRQLSCSNSMLSCINFTHLPPIHSILNRLRLSCAQAWNIYDANIRFTNGPSMAKWVETQINDGNRKKSTIKKSNKLQVNLQIDFEKKTFLQKCSNDTSRVINFNDYPQHIGQRRRYIGTIPDGHLRWLIQPKIWSTFVEYEANQSFIDYELPDKFY</sequence>
<feature type="region of interest" description="Disordered" evidence="3">
    <location>
        <begin position="245"/>
        <end position="269"/>
    </location>
</feature>
<dbReference type="SMART" id="SM00252">
    <property type="entry name" value="SH2"/>
    <property type="match status" value="1"/>
</dbReference>
<feature type="region of interest" description="Disordered" evidence="3">
    <location>
        <begin position="559"/>
        <end position="589"/>
    </location>
</feature>
<keyword evidence="1 2" id="KW-0727">SH2 domain</keyword>
<evidence type="ECO:0000256" key="3">
    <source>
        <dbReference type="SAM" id="MobiDB-lite"/>
    </source>
</evidence>
<dbReference type="Pfam" id="PF00017">
    <property type="entry name" value="SH2"/>
    <property type="match status" value="1"/>
</dbReference>
<feature type="domain" description="SH2" evidence="4">
    <location>
        <begin position="327"/>
        <end position="417"/>
    </location>
</feature>
<dbReference type="InterPro" id="IPR000980">
    <property type="entry name" value="SH2"/>
</dbReference>
<dbReference type="PRINTS" id="PR00401">
    <property type="entry name" value="SH2DOMAIN"/>
</dbReference>
<reference evidence="5 6" key="2">
    <citation type="journal article" date="2022" name="Mol. Biol. Evol.">
        <title>Comparative Genomics Reveals Insights into the Divergent Evolution of Astigmatic Mites and Household Pest Adaptations.</title>
        <authorList>
            <person name="Xiong Q."/>
            <person name="Wan A.T."/>
            <person name="Liu X."/>
            <person name="Fung C.S."/>
            <person name="Xiao X."/>
            <person name="Malainual N."/>
            <person name="Hou J."/>
            <person name="Wang L."/>
            <person name="Wang M."/>
            <person name="Yang K.Y."/>
            <person name="Cui Y."/>
            <person name="Leung E.L."/>
            <person name="Nong W."/>
            <person name="Shin S.K."/>
            <person name="Au S.W."/>
            <person name="Jeong K.Y."/>
            <person name="Chew F.T."/>
            <person name="Hui J.H."/>
            <person name="Leung T.F."/>
            <person name="Tungtrongchitr A."/>
            <person name="Zhong N."/>
            <person name="Liu Z."/>
            <person name="Tsui S.K."/>
        </authorList>
    </citation>
    <scope>NUCLEOTIDE SEQUENCE [LARGE SCALE GENOMIC DNA]</scope>
    <source>
        <strain evidence="5">Derp</strain>
    </source>
</reference>
<feature type="compositionally biased region" description="Acidic residues" evidence="3">
    <location>
        <begin position="561"/>
        <end position="573"/>
    </location>
</feature>
<protein>
    <submittedName>
        <fullName evidence="5">Phosphatidylinositol 3-kinase regulatory subunit gamma</fullName>
    </submittedName>
</protein>
<dbReference type="InterPro" id="IPR051184">
    <property type="entry name" value="Tyrosine-phos_adapter"/>
</dbReference>
<name>A0ABQ8IT37_DERPT</name>
<feature type="region of interest" description="Disordered" evidence="3">
    <location>
        <begin position="96"/>
        <end position="116"/>
    </location>
</feature>
<accession>A0ABQ8IT37</accession>
<feature type="compositionally biased region" description="Low complexity" evidence="3">
    <location>
        <begin position="580"/>
        <end position="589"/>
    </location>
</feature>
<feature type="compositionally biased region" description="Low complexity" evidence="3">
    <location>
        <begin position="512"/>
        <end position="521"/>
    </location>
</feature>
<organism evidence="5 6">
    <name type="scientific">Dermatophagoides pteronyssinus</name>
    <name type="common">European house dust mite</name>
    <dbReference type="NCBI Taxonomy" id="6956"/>
    <lineage>
        <taxon>Eukaryota</taxon>
        <taxon>Metazoa</taxon>
        <taxon>Ecdysozoa</taxon>
        <taxon>Arthropoda</taxon>
        <taxon>Chelicerata</taxon>
        <taxon>Arachnida</taxon>
        <taxon>Acari</taxon>
        <taxon>Acariformes</taxon>
        <taxon>Sarcoptiformes</taxon>
        <taxon>Astigmata</taxon>
        <taxon>Psoroptidia</taxon>
        <taxon>Analgoidea</taxon>
        <taxon>Pyroglyphidae</taxon>
        <taxon>Dermatophagoidinae</taxon>
        <taxon>Dermatophagoides</taxon>
    </lineage>
</organism>